<keyword evidence="3" id="KW-1185">Reference proteome</keyword>
<feature type="compositionally biased region" description="Acidic residues" evidence="1">
    <location>
        <begin position="443"/>
        <end position="454"/>
    </location>
</feature>
<sequence>MKRTKKLLELATSQPKLDSKAAKENPSSVATHDEKSDIGETDSLISEDKSSGSEYIPDTSSDSSTKSKTKEWWEEENTNVNSGSAAQIVENWLEKNNKPVSKTALVKNNSEKETKKIKILQNVIIKSETNKKAQVIEREEENLTTGESMSDVNSGITFSISEKINGKRIRNKRNWCPYCLNAFQNMARHFEQRHENEIDVAKVLAMKKRSKERKEAFSYIIRAGNFSHNCEVLSCKKGELVLVRRPAEIEAVTYTFAEFGPCPNCLGFMVKKQLYHHIRTCQHKPKDIFIGKNIVSESNAIMHGIMKADLPPSYTHHILSKIRDDKIGKCCVNDSLIIKFGAMQYEKYHNTQAELIRQTMRQLGRLLLELRLITPNQTLSLNDFLRPDKFDLIVKATQSLCAASYTFEKRPQFNTPSLALKLGGNAKEFFGKKLQDINVEDLPGLDEERENEEVEKEKVELPDTEENREADMNENELDDPEPKNQFNRRIGKNNKNRTKDCKKSSTISKYLHS</sequence>
<reference evidence="3" key="1">
    <citation type="submission" date="2023-01" db="EMBL/GenBank/DDBJ databases">
        <title>Key to firefly adult light organ development and bioluminescence: homeobox transcription factors regulate luciferase expression and transportation to peroxisome.</title>
        <authorList>
            <person name="Fu X."/>
        </authorList>
    </citation>
    <scope>NUCLEOTIDE SEQUENCE [LARGE SCALE GENOMIC DNA]</scope>
</reference>
<evidence type="ECO:0000256" key="1">
    <source>
        <dbReference type="SAM" id="MobiDB-lite"/>
    </source>
</evidence>
<evidence type="ECO:0000313" key="2">
    <source>
        <dbReference type="EMBL" id="KAK4886770.1"/>
    </source>
</evidence>
<comment type="caution">
    <text evidence="2">The sequence shown here is derived from an EMBL/GenBank/DDBJ whole genome shotgun (WGS) entry which is preliminary data.</text>
</comment>
<protein>
    <submittedName>
        <fullName evidence="2">Uncharacterized protein</fullName>
    </submittedName>
</protein>
<dbReference type="PANTHER" id="PTHR33480">
    <property type="entry name" value="SET DOMAIN-CONTAINING PROTEIN-RELATED"/>
    <property type="match status" value="1"/>
</dbReference>
<gene>
    <name evidence="2" type="ORF">RN001_003041</name>
</gene>
<feature type="compositionally biased region" description="Polar residues" evidence="1">
    <location>
        <begin position="504"/>
        <end position="513"/>
    </location>
</feature>
<dbReference type="Proteomes" id="UP001353858">
    <property type="component" value="Unassembled WGS sequence"/>
</dbReference>
<dbReference type="PANTHER" id="PTHR33480:SF1">
    <property type="entry name" value="TYR RECOMBINASE DOMAIN-CONTAINING PROTEIN"/>
    <property type="match status" value="1"/>
</dbReference>
<feature type="region of interest" description="Disordered" evidence="1">
    <location>
        <begin position="1"/>
        <end position="84"/>
    </location>
</feature>
<feature type="region of interest" description="Disordered" evidence="1">
    <location>
        <begin position="443"/>
        <end position="513"/>
    </location>
</feature>
<dbReference type="AlphaFoldDB" id="A0AAN7SSY4"/>
<proteinExistence type="predicted"/>
<evidence type="ECO:0000313" key="3">
    <source>
        <dbReference type="Proteomes" id="UP001353858"/>
    </source>
</evidence>
<dbReference type="EMBL" id="JARPUR010000001">
    <property type="protein sequence ID" value="KAK4886770.1"/>
    <property type="molecule type" value="Genomic_DNA"/>
</dbReference>
<feature type="compositionally biased region" description="Basic and acidic residues" evidence="1">
    <location>
        <begin position="455"/>
        <end position="471"/>
    </location>
</feature>
<accession>A0AAN7SSY4</accession>
<organism evidence="2 3">
    <name type="scientific">Aquatica leii</name>
    <dbReference type="NCBI Taxonomy" id="1421715"/>
    <lineage>
        <taxon>Eukaryota</taxon>
        <taxon>Metazoa</taxon>
        <taxon>Ecdysozoa</taxon>
        <taxon>Arthropoda</taxon>
        <taxon>Hexapoda</taxon>
        <taxon>Insecta</taxon>
        <taxon>Pterygota</taxon>
        <taxon>Neoptera</taxon>
        <taxon>Endopterygota</taxon>
        <taxon>Coleoptera</taxon>
        <taxon>Polyphaga</taxon>
        <taxon>Elateriformia</taxon>
        <taxon>Elateroidea</taxon>
        <taxon>Lampyridae</taxon>
        <taxon>Luciolinae</taxon>
        <taxon>Aquatica</taxon>
    </lineage>
</organism>
<name>A0AAN7SSY4_9COLE</name>